<feature type="domain" description="PIG-P" evidence="7">
    <location>
        <begin position="1589"/>
        <end position="1751"/>
    </location>
</feature>
<protein>
    <recommendedName>
        <fullName evidence="12">PIG-P domain-containing protein</fullName>
    </recommendedName>
</protein>
<evidence type="ECO:0000313" key="10">
    <source>
        <dbReference type="EMBL" id="EAQ93136.1"/>
    </source>
</evidence>
<keyword evidence="4 6" id="KW-0472">Membrane</keyword>
<dbReference type="OrthoDB" id="289913at2759"/>
<feature type="compositionally biased region" description="Gly residues" evidence="5">
    <location>
        <begin position="1709"/>
        <end position="1721"/>
    </location>
</feature>
<feature type="region of interest" description="Disordered" evidence="5">
    <location>
        <begin position="1688"/>
        <end position="1723"/>
    </location>
</feature>
<feature type="compositionally biased region" description="Basic and acidic residues" evidence="5">
    <location>
        <begin position="1444"/>
        <end position="1457"/>
    </location>
</feature>
<evidence type="ECO:0000256" key="3">
    <source>
        <dbReference type="ARBA" id="ARBA00022989"/>
    </source>
</evidence>
<dbReference type="GO" id="GO:0006623">
    <property type="term" value="P:protein targeting to vacuole"/>
    <property type="evidence" value="ECO:0007669"/>
    <property type="project" value="InterPro"/>
</dbReference>
<feature type="domain" description="VPS8-like TPR-like repeats" evidence="9">
    <location>
        <begin position="1151"/>
        <end position="1270"/>
    </location>
</feature>
<feature type="compositionally biased region" description="Basic and acidic residues" evidence="5">
    <location>
        <begin position="1688"/>
        <end position="1697"/>
    </location>
</feature>
<gene>
    <name evidence="10" type="ORF">CHGG_01371</name>
</gene>
<evidence type="ECO:0000256" key="5">
    <source>
        <dbReference type="SAM" id="MobiDB-lite"/>
    </source>
</evidence>
<feature type="compositionally biased region" description="Pro residues" evidence="5">
    <location>
        <begin position="1514"/>
        <end position="1525"/>
    </location>
</feature>
<evidence type="ECO:0000259" key="8">
    <source>
        <dbReference type="Pfam" id="PF12816"/>
    </source>
</evidence>
<feature type="compositionally biased region" description="Basic and acidic residues" evidence="5">
    <location>
        <begin position="37"/>
        <end position="50"/>
    </location>
</feature>
<comment type="subcellular location">
    <subcellularLocation>
        <location evidence="1">Membrane</location>
        <topology evidence="1">Multi-pass membrane protein</topology>
    </subcellularLocation>
</comment>
<dbReference type="eggNOG" id="KOG2079">
    <property type="taxonomic scope" value="Eukaryota"/>
</dbReference>
<dbReference type="STRING" id="306901.Q2HEI3"/>
<feature type="compositionally biased region" description="Polar residues" evidence="5">
    <location>
        <begin position="1434"/>
        <end position="1443"/>
    </location>
</feature>
<evidence type="ECO:0000256" key="4">
    <source>
        <dbReference type="ARBA" id="ARBA00023136"/>
    </source>
</evidence>
<evidence type="ECO:0008006" key="12">
    <source>
        <dbReference type="Google" id="ProtNLM"/>
    </source>
</evidence>
<dbReference type="InterPro" id="IPR025941">
    <property type="entry name" value="Vps8_central_dom"/>
</dbReference>
<dbReference type="OMA" id="NQLFFHQ"/>
<keyword evidence="11" id="KW-1185">Reference proteome</keyword>
<evidence type="ECO:0000256" key="6">
    <source>
        <dbReference type="SAM" id="Phobius"/>
    </source>
</evidence>
<evidence type="ECO:0000259" key="9">
    <source>
        <dbReference type="Pfam" id="PF25066"/>
    </source>
</evidence>
<dbReference type="Pfam" id="PF08510">
    <property type="entry name" value="PIG-P"/>
    <property type="match status" value="1"/>
</dbReference>
<dbReference type="InParanoid" id="Q2HEI3"/>
<dbReference type="PANTHER" id="PTHR12616:SF8">
    <property type="entry name" value="VACUOLAR PROTEIN SORTING-ASSOCIATED PROTEIN 8 HOMOLOG"/>
    <property type="match status" value="1"/>
</dbReference>
<name>Q2HEI3_CHAGB</name>
<evidence type="ECO:0000256" key="2">
    <source>
        <dbReference type="ARBA" id="ARBA00022692"/>
    </source>
</evidence>
<dbReference type="Pfam" id="PF25066">
    <property type="entry name" value="TPR_VPS8_2"/>
    <property type="match status" value="1"/>
</dbReference>
<dbReference type="Pfam" id="PF23410">
    <property type="entry name" value="Beta-prop_VPS8"/>
    <property type="match status" value="1"/>
</dbReference>
<evidence type="ECO:0000313" key="11">
    <source>
        <dbReference type="Proteomes" id="UP000001056"/>
    </source>
</evidence>
<evidence type="ECO:0000256" key="1">
    <source>
        <dbReference type="ARBA" id="ARBA00004141"/>
    </source>
</evidence>
<dbReference type="FunCoup" id="Q2HEI3">
    <property type="interactions" value="73"/>
</dbReference>
<feature type="region of interest" description="Disordered" evidence="5">
    <location>
        <begin position="1427"/>
        <end position="1580"/>
    </location>
</feature>
<feature type="domain" description="Vacuolar protein sorting-associated protein 8 central" evidence="8">
    <location>
        <begin position="649"/>
        <end position="850"/>
    </location>
</feature>
<dbReference type="Pfam" id="PF12816">
    <property type="entry name" value="TPR_Vps8"/>
    <property type="match status" value="1"/>
</dbReference>
<dbReference type="GO" id="GO:0034058">
    <property type="term" value="P:endosomal vesicle fusion"/>
    <property type="evidence" value="ECO:0007669"/>
    <property type="project" value="TreeGrafter"/>
</dbReference>
<dbReference type="GO" id="GO:0030897">
    <property type="term" value="C:HOPS complex"/>
    <property type="evidence" value="ECO:0007669"/>
    <property type="project" value="TreeGrafter"/>
</dbReference>
<dbReference type="HOGENOM" id="CLU_000917_0_0_1"/>
<feature type="compositionally biased region" description="Gly residues" evidence="5">
    <location>
        <begin position="1553"/>
        <end position="1575"/>
    </location>
</feature>
<dbReference type="InterPro" id="IPR045111">
    <property type="entry name" value="Vps41/Vps8"/>
</dbReference>
<dbReference type="RefSeq" id="XP_001220592.1">
    <property type="nucleotide sequence ID" value="XM_001220591.1"/>
</dbReference>
<dbReference type="eggNOG" id="KOG2257">
    <property type="taxonomic scope" value="Eukaryota"/>
</dbReference>
<dbReference type="InterPro" id="IPR013717">
    <property type="entry name" value="PIG-P"/>
</dbReference>
<dbReference type="InterPro" id="IPR059070">
    <property type="entry name" value="TPR_VPS8_2"/>
</dbReference>
<feature type="compositionally biased region" description="Acidic residues" evidence="5">
    <location>
        <begin position="1473"/>
        <end position="1490"/>
    </location>
</feature>
<organism evidence="10 11">
    <name type="scientific">Chaetomium globosum (strain ATCC 6205 / CBS 148.51 / DSM 1962 / NBRC 6347 / NRRL 1970)</name>
    <name type="common">Soil fungus</name>
    <dbReference type="NCBI Taxonomy" id="306901"/>
    <lineage>
        <taxon>Eukaryota</taxon>
        <taxon>Fungi</taxon>
        <taxon>Dikarya</taxon>
        <taxon>Ascomycota</taxon>
        <taxon>Pezizomycotina</taxon>
        <taxon>Sordariomycetes</taxon>
        <taxon>Sordariomycetidae</taxon>
        <taxon>Sordariales</taxon>
        <taxon>Chaetomiaceae</taxon>
        <taxon>Chaetomium</taxon>
    </lineage>
</organism>
<feature type="transmembrane region" description="Helical" evidence="6">
    <location>
        <begin position="1592"/>
        <end position="1611"/>
    </location>
</feature>
<feature type="compositionally biased region" description="Low complexity" evidence="5">
    <location>
        <begin position="1526"/>
        <end position="1539"/>
    </location>
</feature>
<dbReference type="EMBL" id="CH408029">
    <property type="protein sequence ID" value="EAQ93136.1"/>
    <property type="molecule type" value="Genomic_DNA"/>
</dbReference>
<accession>Q2HEI3</accession>
<dbReference type="GeneID" id="4387389"/>
<evidence type="ECO:0000259" key="7">
    <source>
        <dbReference type="Pfam" id="PF08510"/>
    </source>
</evidence>
<feature type="compositionally biased region" description="Basic and acidic residues" evidence="5">
    <location>
        <begin position="1"/>
        <end position="10"/>
    </location>
</feature>
<reference evidence="11" key="1">
    <citation type="journal article" date="2015" name="Genome Announc.">
        <title>Draft genome sequence of the cellulolytic fungus Chaetomium globosum.</title>
        <authorList>
            <person name="Cuomo C.A."/>
            <person name="Untereiner W.A."/>
            <person name="Ma L.-J."/>
            <person name="Grabherr M."/>
            <person name="Birren B.W."/>
        </authorList>
    </citation>
    <scope>NUCLEOTIDE SEQUENCE [LARGE SCALE GENOMIC DNA]</scope>
    <source>
        <strain evidence="11">ATCC 6205 / CBS 148.51 / DSM 1962 / NBRC 6347 / NRRL 1970</strain>
    </source>
</reference>
<dbReference type="PANTHER" id="PTHR12616">
    <property type="entry name" value="VACUOLAR PROTEIN SORTING VPS41"/>
    <property type="match status" value="1"/>
</dbReference>
<dbReference type="GO" id="GO:0005770">
    <property type="term" value="C:late endosome"/>
    <property type="evidence" value="ECO:0007669"/>
    <property type="project" value="TreeGrafter"/>
</dbReference>
<feature type="compositionally biased region" description="Low complexity" evidence="5">
    <location>
        <begin position="1504"/>
        <end position="1513"/>
    </location>
</feature>
<keyword evidence="3 6" id="KW-1133">Transmembrane helix</keyword>
<keyword evidence="2 6" id="KW-0812">Transmembrane</keyword>
<feature type="region of interest" description="Disordered" evidence="5">
    <location>
        <begin position="1"/>
        <end position="68"/>
    </location>
</feature>
<dbReference type="VEuPathDB" id="FungiDB:CHGG_01371"/>
<feature type="transmembrane region" description="Helical" evidence="6">
    <location>
        <begin position="1631"/>
        <end position="1651"/>
    </location>
</feature>
<proteinExistence type="predicted"/>
<sequence length="1771" mass="194993">MNSSQLREEGGSTDGMADEPELSRADDQDSSSMSDQETVKGNRDEDHIADILEEEGNTGIESSALPAGPSSIAHRYRELLQVEHETPSEDGSTDAIPRRFRDLLPRQQPTPLSRLSPWHSQSYAFLPTIRPKIPVPYHLAIPLLAKTLVPRVPIHPQPERIDEQPVATRPRGHRNTITTMGGSVESGPITAIAISADHTTIAGGHANGNIFTWDTSRAAGRPFLSIPHLDPMHQTSKSADGHVLNVKVTHLGFLGTRHTALVSADDRGMAFSHLATRGTGALGRTVKTTRILGRYPDAKPPPGKTLKPSTVLAFASLPLGNVEMATDGLGLTAMLTPYLLVIVSTTPIAQTQHKSARPKEVVAHSALTGCLAWFPGVKLKVADPVTGSQISKVKLVYCWSNVLTVLDVDEIPSEDKDKPPSLRFRARSRWKCEEAIVAVQWLSRSVLTVLTISQRLIVLEDRSMRMTEAFDLIHKHIYHVDLFSKQLNTLVEQLDEEDPSMHGVVADAFYMSFKTYKGRLFLLGLNDISIGALSNWADRLIALMENGDYVGAITLATSYYMGDANKLTVGLPEDTKLRHSMVQDRLMEIMRASLKYAFGQRQKNRESTDDHHFQELSETCFVACLSVGDIDFLFDEMYEWYEEAGVEGIFLEALEPYILDGSITAVPPVVVKALITHFVTKSWESRLEEMICHMDTATLDLDQITLLCKQHGLYDALLYVWNQALSDFVTPLFDLLSLLVPLMQNGQASGSQMDAEIYGVNALKIFPYLSYVLTGRVYPTGDALPEDVAQQAKAELYWLLFSGKSITWPKGSNKRLLTRPNRSEEPSFPYLRLVLNFDAASFLSALNEAFEDSFLNDSPEKSGGSAGRDLPEEQIFGMTVNRQYIVSILMEIMNSSDFTPNETIYLDMFIARNLPKYPQYLLFPGSTLTKVLVGLCKYPGQDLAEDAQLSAEYLLSVYQPPDVTELIPLFKEASFYRILKRIYRGDKQYGKLIHTYFEDPEDQEDVFNCIDLYLRPQAEPEKETTLGRSTDRDLVEQYLRLMCQFDPDRVSDYVGLVQSSNLRLEQLLPTMEETGVIDAAVILMAKDGQIQEAMGRLVKHLETLESALQGLLAGSRDDARGVQASAEDLVQGLRKFVLEPLSPTNGDPHHPPPLDTNKLLALLRGLVQTTFTALLNSTSTSTTTKTTTTTTRTTTTATTTAGLGTNLAFLRILRAFLTRAAAASPSLADLRAVLASVFSAYAYEESILRLSNRLLDRSLFVSVARAVELRQRGWRPRGSMCEACARRVWGPGVQGGRGVYEAWEAAEERRRRVGRVGRGLGGGVSGAGAGGGGGGAAAAATVGAVREEQDEEEIAGIFTIRARLEALLAEGWRKDKESGVPVSYWMGRVDGGGWFSYNTTHVNGSTMPVITEEEVDEDVVRIPALNGNRPFARQDSSGSSNLNPDHDPNSTDEHLPNEDDEEEQSYSSASGSESEDDDDDYDDDDDDNDDNNNPRRRRPPQPPFTQHTFAPPFYGRPPTPLPPSPSLTSLLRPSRPTTPDASDDDGHGHGHGHNNGGAGTSTTAGGGGGGGGNGHLGEPVPRARPKVPTYEYYGFVLYLFSSLFFLVYLLWSYLPSPFLHALGIYYYPNRWWSLAIPSFLVMLLVYIYVALAGYNLEILTLPLESVETVVDEAAMVAVVDSKGRIVRGEKKRREGGGRRRRGTVTKDGGASGSGSGAGPGEGVKLNWREVWNEGTDAVMDVPLAGVCEVLYGEGRDWDSELEDEDVGITRI</sequence>
<dbReference type="Proteomes" id="UP000001056">
    <property type="component" value="Unassembled WGS sequence"/>
</dbReference>
<feature type="region of interest" description="Disordered" evidence="5">
    <location>
        <begin position="162"/>
        <end position="182"/>
    </location>
</feature>